<dbReference type="InterPro" id="IPR032675">
    <property type="entry name" value="LRR_dom_sf"/>
</dbReference>
<keyword evidence="6" id="KW-1185">Reference proteome</keyword>
<dbReference type="InterPro" id="IPR026992">
    <property type="entry name" value="DIOX_N"/>
</dbReference>
<dbReference type="OrthoDB" id="613853at2759"/>
<dbReference type="InterPro" id="IPR001810">
    <property type="entry name" value="F-box_dom"/>
</dbReference>
<name>A0A5J5AWB1_9ASTE</name>
<gene>
    <name evidence="5" type="ORF">F0562_031745</name>
</gene>
<keyword evidence="2" id="KW-0408">Iron</keyword>
<dbReference type="AlphaFoldDB" id="A0A5J5AWB1"/>
<dbReference type="Gene3D" id="1.20.1280.50">
    <property type="match status" value="1"/>
</dbReference>
<dbReference type="EMBL" id="CM018041">
    <property type="protein sequence ID" value="KAA8534062.1"/>
    <property type="molecule type" value="Genomic_DNA"/>
</dbReference>
<feature type="domain" description="F-box" evidence="4">
    <location>
        <begin position="467"/>
        <end position="503"/>
    </location>
</feature>
<feature type="region of interest" description="Disordered" evidence="3">
    <location>
        <begin position="53"/>
        <end position="80"/>
    </location>
</feature>
<dbReference type="Pfam" id="PF14226">
    <property type="entry name" value="DIOX_N"/>
    <property type="match status" value="1"/>
</dbReference>
<proteinExistence type="predicted"/>
<dbReference type="CDD" id="cd22160">
    <property type="entry name" value="F-box_AtFBL13-like"/>
    <property type="match status" value="1"/>
</dbReference>
<dbReference type="PANTHER" id="PTHR34145:SF79">
    <property type="entry name" value="F-BOX DOMAIN, FBD DOMAIN, LEUCINE-RICH REPEAT DOMAIN SUPERFAMILY"/>
    <property type="match status" value="1"/>
</dbReference>
<dbReference type="Gene3D" id="3.80.10.10">
    <property type="entry name" value="Ribonuclease Inhibitor"/>
    <property type="match status" value="1"/>
</dbReference>
<sequence length="913" mass="102175">MAIASCRESSYVHVLLRAKGQGIYLIVIYMHQKISVYLSSCCLHMASSTHKQDHLPNPYGTTAAPPPTPSTQPSPLSSSDAADTLARLLHRLPPTLSLPIRRRPLATCTPPLISLSDPNPTLKNNLLASSELGFFQLTNHSIPSQLALSAESESLSLFNLPHDKKQLSVPKNWPLGYDYDDDDDDSGTGESFCFDSSCSTESTELSLTSLGEFTREMEKVGLDVIQALSCPLGFENPARVDPTKVCSLMWISEGSPGIKPVISGRFYPYIVGLQYQIRCQKYSLLVDSGWVSASPQVDSVLVTLGDIGQVWSNGKLKKVRGRPVPSLGDGSNARCITMSLLVTLPIDSIVSPLVTGLNVGGEEDGVDKDDDSNADSREDRLFNSFSFEDYAWRIYHERLPLKDPLDRYRFEFLPGGESPLSHPSQLLLKFQQQPTAHNFILHSQERSICQMGRRVRLSQHKGGYNSDDRISQLPDDIIISILSRLPLKEAVFTSVLSRRWRYLWTCITGLSFDSDEALDKIATEPKSRNGERPKYINWVNRVMRQHTGPTIDEFRICFDLDRTSKCAIDRWIKFAVAKRVQKLELDLLENGESLRQPSRNYTFPYKLVGPAKGSSLKHPSSILPGVSPSTFAGFKSIKFLSFKCVNVSGEVFEYFLSNCPVLQYLSIHGSGDLVNVRVAGPTLMLKYLEIVFCLGIETIEICDTNLISFSYLGPGINLLLSNVPMLDEISIGEGFSGFENNVFYQISCCLSHLEILTLDIYRPEENIKLVSFPEFPKLKQLILKVGAWDDDSLLEFTSLIKACPCLQRFVLQLIWMSPSKRRKKMRKAAGCPHQYLKLVEMVGYYGRISDVELAMYFIENAIALQKIVIDPRNQILERTPVGVDEINREEAARSHAKQQLEAKKPPGVQLVIL</sequence>
<dbReference type="SUPFAM" id="SSF52047">
    <property type="entry name" value="RNI-like"/>
    <property type="match status" value="1"/>
</dbReference>
<dbReference type="Pfam" id="PF23622">
    <property type="entry name" value="LRR_At1g61320_AtMIF1"/>
    <property type="match status" value="1"/>
</dbReference>
<dbReference type="InterPro" id="IPR053781">
    <property type="entry name" value="F-box_AtFBL13-like"/>
</dbReference>
<dbReference type="SUPFAM" id="SSF81383">
    <property type="entry name" value="F-box domain"/>
    <property type="match status" value="1"/>
</dbReference>
<evidence type="ECO:0000256" key="1">
    <source>
        <dbReference type="ARBA" id="ARBA00022723"/>
    </source>
</evidence>
<dbReference type="InterPro" id="IPR055357">
    <property type="entry name" value="LRR_At1g61320_AtMIF1"/>
</dbReference>
<evidence type="ECO:0000256" key="2">
    <source>
        <dbReference type="ARBA" id="ARBA00023004"/>
    </source>
</evidence>
<dbReference type="InterPro" id="IPR053772">
    <property type="entry name" value="At1g61320/At1g61330-like"/>
</dbReference>
<dbReference type="SUPFAM" id="SSF51197">
    <property type="entry name" value="Clavaminate synthase-like"/>
    <property type="match status" value="1"/>
</dbReference>
<keyword evidence="1" id="KW-0479">Metal-binding</keyword>
<protein>
    <recommendedName>
        <fullName evidence="4">F-box domain-containing protein</fullName>
    </recommendedName>
</protein>
<evidence type="ECO:0000259" key="4">
    <source>
        <dbReference type="PROSITE" id="PS50181"/>
    </source>
</evidence>
<dbReference type="Gene3D" id="2.60.120.330">
    <property type="entry name" value="B-lactam Antibiotic, Isopenicillin N Synthase, Chain"/>
    <property type="match status" value="2"/>
</dbReference>
<dbReference type="PROSITE" id="PS50181">
    <property type="entry name" value="FBOX"/>
    <property type="match status" value="1"/>
</dbReference>
<evidence type="ECO:0000313" key="5">
    <source>
        <dbReference type="EMBL" id="KAA8534062.1"/>
    </source>
</evidence>
<evidence type="ECO:0000256" key="3">
    <source>
        <dbReference type="SAM" id="MobiDB-lite"/>
    </source>
</evidence>
<reference evidence="5 6" key="1">
    <citation type="submission" date="2019-09" db="EMBL/GenBank/DDBJ databases">
        <title>A chromosome-level genome assembly of the Chinese tupelo Nyssa sinensis.</title>
        <authorList>
            <person name="Yang X."/>
            <person name="Kang M."/>
            <person name="Yang Y."/>
            <person name="Xiong H."/>
            <person name="Wang M."/>
            <person name="Zhang Z."/>
            <person name="Wang Z."/>
            <person name="Wu H."/>
            <person name="Ma T."/>
            <person name="Liu J."/>
            <person name="Xi Z."/>
        </authorList>
    </citation>
    <scope>NUCLEOTIDE SEQUENCE [LARGE SCALE GENOMIC DNA]</scope>
    <source>
        <strain evidence="5">J267</strain>
        <tissue evidence="5">Leaf</tissue>
    </source>
</reference>
<dbReference type="InterPro" id="IPR036047">
    <property type="entry name" value="F-box-like_dom_sf"/>
</dbReference>
<dbReference type="InterPro" id="IPR027443">
    <property type="entry name" value="IPNS-like_sf"/>
</dbReference>
<dbReference type="PANTHER" id="PTHR34145">
    <property type="entry name" value="OS02G0105600 PROTEIN"/>
    <property type="match status" value="1"/>
</dbReference>
<dbReference type="GO" id="GO:0046872">
    <property type="term" value="F:metal ion binding"/>
    <property type="evidence" value="ECO:0007669"/>
    <property type="project" value="UniProtKB-KW"/>
</dbReference>
<organism evidence="5 6">
    <name type="scientific">Nyssa sinensis</name>
    <dbReference type="NCBI Taxonomy" id="561372"/>
    <lineage>
        <taxon>Eukaryota</taxon>
        <taxon>Viridiplantae</taxon>
        <taxon>Streptophyta</taxon>
        <taxon>Embryophyta</taxon>
        <taxon>Tracheophyta</taxon>
        <taxon>Spermatophyta</taxon>
        <taxon>Magnoliopsida</taxon>
        <taxon>eudicotyledons</taxon>
        <taxon>Gunneridae</taxon>
        <taxon>Pentapetalae</taxon>
        <taxon>asterids</taxon>
        <taxon>Cornales</taxon>
        <taxon>Nyssaceae</taxon>
        <taxon>Nyssa</taxon>
    </lineage>
</organism>
<dbReference type="Pfam" id="PF00646">
    <property type="entry name" value="F-box"/>
    <property type="match status" value="1"/>
</dbReference>
<evidence type="ECO:0000313" key="6">
    <source>
        <dbReference type="Proteomes" id="UP000325577"/>
    </source>
</evidence>
<dbReference type="Proteomes" id="UP000325577">
    <property type="component" value="Linkage Group LG18"/>
</dbReference>
<accession>A0A5J5AWB1</accession>